<dbReference type="AlphaFoldDB" id="A0A285N2W1"/>
<dbReference type="OrthoDB" id="12797at2"/>
<dbReference type="Proteomes" id="UP000219036">
    <property type="component" value="Unassembled WGS sequence"/>
</dbReference>
<evidence type="ECO:0000256" key="4">
    <source>
        <dbReference type="ARBA" id="ARBA00022989"/>
    </source>
</evidence>
<dbReference type="GO" id="GO:0005886">
    <property type="term" value="C:plasma membrane"/>
    <property type="evidence" value="ECO:0007669"/>
    <property type="project" value="TreeGrafter"/>
</dbReference>
<keyword evidence="5" id="KW-0131">Cell cycle</keyword>
<dbReference type="GO" id="GO:0051301">
    <property type="term" value="P:cell division"/>
    <property type="evidence" value="ECO:0007669"/>
    <property type="project" value="UniProtKB-KW"/>
</dbReference>
<dbReference type="Gene3D" id="3.10.20.310">
    <property type="entry name" value="membrane protein fhac"/>
    <property type="match status" value="1"/>
</dbReference>
<evidence type="ECO:0000256" key="1">
    <source>
        <dbReference type="ARBA" id="ARBA00022475"/>
    </source>
</evidence>
<feature type="domain" description="POTRA" evidence="7">
    <location>
        <begin position="34"/>
        <end position="99"/>
    </location>
</feature>
<keyword evidence="2 8" id="KW-0132">Cell division</keyword>
<dbReference type="Pfam" id="PF08478">
    <property type="entry name" value="POTRA_1"/>
    <property type="match status" value="1"/>
</dbReference>
<accession>A0A285N2W1</accession>
<evidence type="ECO:0000256" key="2">
    <source>
        <dbReference type="ARBA" id="ARBA00022618"/>
    </source>
</evidence>
<keyword evidence="3" id="KW-0812">Transmembrane</keyword>
<evidence type="ECO:0000256" key="3">
    <source>
        <dbReference type="ARBA" id="ARBA00022692"/>
    </source>
</evidence>
<dbReference type="InterPro" id="IPR005548">
    <property type="entry name" value="Cell_div_FtsQ/DivIB_C"/>
</dbReference>
<dbReference type="InterPro" id="IPR013685">
    <property type="entry name" value="POTRA_FtsQ_type"/>
</dbReference>
<evidence type="ECO:0000259" key="6">
    <source>
        <dbReference type="Pfam" id="PF03799"/>
    </source>
</evidence>
<feature type="domain" description="Cell division protein FtsQ/DivIB C-terminal" evidence="6">
    <location>
        <begin position="103"/>
        <end position="204"/>
    </location>
</feature>
<keyword evidence="1" id="KW-1003">Cell membrane</keyword>
<dbReference type="PANTHER" id="PTHR37820:SF1">
    <property type="entry name" value="CELL DIVISION PROTEIN FTSQ"/>
    <property type="match status" value="1"/>
</dbReference>
<dbReference type="RefSeq" id="WP_096999306.1">
    <property type="nucleotide sequence ID" value="NZ_OBEI01000001.1"/>
</dbReference>
<dbReference type="EMBL" id="OBEI01000001">
    <property type="protein sequence ID" value="SNZ02356.1"/>
    <property type="molecule type" value="Genomic_DNA"/>
</dbReference>
<evidence type="ECO:0000256" key="5">
    <source>
        <dbReference type="ARBA" id="ARBA00023306"/>
    </source>
</evidence>
<keyword evidence="9" id="KW-1185">Reference proteome</keyword>
<organism evidence="8 9">
    <name type="scientific">Persephonella hydrogeniphila</name>
    <dbReference type="NCBI Taxonomy" id="198703"/>
    <lineage>
        <taxon>Bacteria</taxon>
        <taxon>Pseudomonadati</taxon>
        <taxon>Aquificota</taxon>
        <taxon>Aquificia</taxon>
        <taxon>Aquificales</taxon>
        <taxon>Hydrogenothermaceae</taxon>
        <taxon>Persephonella</taxon>
    </lineage>
</organism>
<keyword evidence="4" id="KW-0472">Membrane</keyword>
<sequence length="226" mass="26892">MGKKLKIILAVFWIFLCALLGLFSPSIPFVKELFEIKTVNVKGTDKFTEQDIRRIFEKENWFFLDKKKIKSQLKKFNFVKNVEINRLFVGNLDLIVLERKPFAYIYYKRKRYLIDEEGVALSPKYYKINKNQKLPVLIYNDKSIDKNKLKKVALIKESFKDLLDVKKFYINKSQIACLTSDNRNIIFSIEDIDKSIQRAKIFIKKVGIKNFKYLNFSFESMVVVRR</sequence>
<dbReference type="InterPro" id="IPR050487">
    <property type="entry name" value="FtsQ_DivIB"/>
</dbReference>
<evidence type="ECO:0000313" key="9">
    <source>
        <dbReference type="Proteomes" id="UP000219036"/>
    </source>
</evidence>
<gene>
    <name evidence="8" type="ORF">SAMN06265182_0100</name>
</gene>
<dbReference type="Pfam" id="PF03799">
    <property type="entry name" value="FtsQ_DivIB_C"/>
    <property type="match status" value="1"/>
</dbReference>
<keyword evidence="4" id="KW-1133">Transmembrane helix</keyword>
<name>A0A285N2W1_9AQUI</name>
<proteinExistence type="predicted"/>
<protein>
    <submittedName>
        <fullName evidence="8">Cell division protein FtsQ</fullName>
    </submittedName>
</protein>
<evidence type="ECO:0000313" key="8">
    <source>
        <dbReference type="EMBL" id="SNZ02356.1"/>
    </source>
</evidence>
<evidence type="ECO:0000259" key="7">
    <source>
        <dbReference type="Pfam" id="PF08478"/>
    </source>
</evidence>
<reference evidence="9" key="1">
    <citation type="submission" date="2017-09" db="EMBL/GenBank/DDBJ databases">
        <authorList>
            <person name="Varghese N."/>
            <person name="Submissions S."/>
        </authorList>
    </citation>
    <scope>NUCLEOTIDE SEQUENCE [LARGE SCALE GENOMIC DNA]</scope>
    <source>
        <strain evidence="9">DSM 15103</strain>
    </source>
</reference>
<dbReference type="PANTHER" id="PTHR37820">
    <property type="entry name" value="CELL DIVISION PROTEIN DIVIB"/>
    <property type="match status" value="1"/>
</dbReference>